<dbReference type="Pfam" id="PF07228">
    <property type="entry name" value="SpoIIE"/>
    <property type="match status" value="1"/>
</dbReference>
<dbReference type="CDD" id="cd00060">
    <property type="entry name" value="FHA"/>
    <property type="match status" value="1"/>
</dbReference>
<dbReference type="Gene3D" id="3.30.450.40">
    <property type="match status" value="1"/>
</dbReference>
<dbReference type="InterPro" id="IPR003018">
    <property type="entry name" value="GAF"/>
</dbReference>
<dbReference type="InterPro" id="IPR052016">
    <property type="entry name" value="Bact_Sigma-Reg"/>
</dbReference>
<accession>D0LQ11</accession>
<name>D0LQ11_HALO1</name>
<dbReference type="EMBL" id="CP001804">
    <property type="protein sequence ID" value="ACY17048.1"/>
    <property type="molecule type" value="Genomic_DNA"/>
</dbReference>
<dbReference type="PANTHER" id="PTHR43156">
    <property type="entry name" value="STAGE II SPORULATION PROTEIN E-RELATED"/>
    <property type="match status" value="1"/>
</dbReference>
<gene>
    <name evidence="4" type="ordered locus">Hoch_4557</name>
</gene>
<dbReference type="SMART" id="SM00331">
    <property type="entry name" value="PP2C_SIG"/>
    <property type="match status" value="1"/>
</dbReference>
<dbReference type="SUPFAM" id="SSF55781">
    <property type="entry name" value="GAF domain-like"/>
    <property type="match status" value="1"/>
</dbReference>
<evidence type="ECO:0000259" key="3">
    <source>
        <dbReference type="PROSITE" id="PS50006"/>
    </source>
</evidence>
<dbReference type="SMART" id="SM00240">
    <property type="entry name" value="FHA"/>
    <property type="match status" value="1"/>
</dbReference>
<feature type="region of interest" description="Disordered" evidence="2">
    <location>
        <begin position="574"/>
        <end position="606"/>
    </location>
</feature>
<dbReference type="OrthoDB" id="9802500at2"/>
<feature type="compositionally biased region" description="Acidic residues" evidence="2">
    <location>
        <begin position="597"/>
        <end position="606"/>
    </location>
</feature>
<keyword evidence="5" id="KW-1185">Reference proteome</keyword>
<dbReference type="Gene3D" id="3.60.40.10">
    <property type="entry name" value="PPM-type phosphatase domain"/>
    <property type="match status" value="1"/>
</dbReference>
<dbReference type="InterPro" id="IPR036457">
    <property type="entry name" value="PPM-type-like_dom_sf"/>
</dbReference>
<feature type="compositionally biased region" description="Low complexity" evidence="2">
    <location>
        <begin position="578"/>
        <end position="596"/>
    </location>
</feature>
<keyword evidence="1" id="KW-0378">Hydrolase</keyword>
<dbReference type="InterPro" id="IPR008984">
    <property type="entry name" value="SMAD_FHA_dom_sf"/>
</dbReference>
<dbReference type="PANTHER" id="PTHR43156:SF2">
    <property type="entry name" value="STAGE II SPORULATION PROTEIN E"/>
    <property type="match status" value="1"/>
</dbReference>
<dbReference type="STRING" id="502025.Hoch_4557"/>
<dbReference type="InterPro" id="IPR000253">
    <property type="entry name" value="FHA_dom"/>
</dbReference>
<dbReference type="eggNOG" id="COG2208">
    <property type="taxonomic scope" value="Bacteria"/>
</dbReference>
<feature type="domain" description="FHA" evidence="3">
    <location>
        <begin position="36"/>
        <end position="85"/>
    </location>
</feature>
<dbReference type="Pfam" id="PF00498">
    <property type="entry name" value="FHA"/>
    <property type="match status" value="1"/>
</dbReference>
<proteinExistence type="predicted"/>
<dbReference type="Pfam" id="PF01590">
    <property type="entry name" value="GAF"/>
    <property type="match status" value="1"/>
</dbReference>
<dbReference type="SUPFAM" id="SSF81606">
    <property type="entry name" value="PP2C-like"/>
    <property type="match status" value="1"/>
</dbReference>
<dbReference type="AlphaFoldDB" id="D0LQ11"/>
<sequence length="606" mass="66913">MSARKNVSDPPPPTALIFLAGPNAGRRYKLHREGDYIIGRRSDCQIFIPDMRVSRQHARIHEEQGAWVLEDLGSNNGTFLNGERVQSAKLKNQDEISIATNSIRVEVPKGTKPLAQQDSHVTIVDVKNPAIYVSTEDAEAAMTNSASFPWDPRNKERLLTRKLHAVQTILETAANIADPDLLLESVVAQLLEVFPQADSVGVLVEDEDSHELLVKCHKTRKKQGFSADLKVPGTIIDHVVHDRRGILLSESGHDAREDGDLAGRTSVPPNGSRMGAPLQARNVHYGVIYVECTTGTFQQEDLDLLTSIAAQTGLAIYTARMHNQMQHRQRLERDLRVARQIQRSLMRSPPRVLGLDFAIHYEPAYQIGGDFFDFIWKDDNHLTLIVGDVAGKAISAALYMARLTSELRGRAGIARSPQRLIKRVNEEMVKLGDDGMFATLVCAVFELSTRSLLFTNAGHCVPLLRRGEQVFPLESERAHIPPIGILPDLEVGEARVQLHTGDLLVIVSDGIVEARDPNGNEYGERRLIRRIRTARGGAEDLVKSILQDVDSHVGSATQADDMTILVMHVAERRTRRQTTTVPGGVPHVGGEIAGGDSADDEEAEEK</sequence>
<dbReference type="SUPFAM" id="SSF49879">
    <property type="entry name" value="SMAD/FHA domain"/>
    <property type="match status" value="1"/>
</dbReference>
<evidence type="ECO:0000256" key="1">
    <source>
        <dbReference type="ARBA" id="ARBA00022801"/>
    </source>
</evidence>
<dbReference type="PROSITE" id="PS50006">
    <property type="entry name" value="FHA_DOMAIN"/>
    <property type="match status" value="1"/>
</dbReference>
<protein>
    <submittedName>
        <fullName evidence="4">Protein serine phosphatase with GAF(S) sensor(S)</fullName>
    </submittedName>
</protein>
<reference evidence="4 5" key="1">
    <citation type="journal article" date="2010" name="Stand. Genomic Sci.">
        <title>Complete genome sequence of Haliangium ochraceum type strain (SMP-2).</title>
        <authorList>
            <consortium name="US DOE Joint Genome Institute (JGI-PGF)"/>
            <person name="Ivanova N."/>
            <person name="Daum C."/>
            <person name="Lang E."/>
            <person name="Abt B."/>
            <person name="Kopitz M."/>
            <person name="Saunders E."/>
            <person name="Lapidus A."/>
            <person name="Lucas S."/>
            <person name="Glavina Del Rio T."/>
            <person name="Nolan M."/>
            <person name="Tice H."/>
            <person name="Copeland A."/>
            <person name="Cheng J.F."/>
            <person name="Chen F."/>
            <person name="Bruce D."/>
            <person name="Goodwin L."/>
            <person name="Pitluck S."/>
            <person name="Mavromatis K."/>
            <person name="Pati A."/>
            <person name="Mikhailova N."/>
            <person name="Chen A."/>
            <person name="Palaniappan K."/>
            <person name="Land M."/>
            <person name="Hauser L."/>
            <person name="Chang Y.J."/>
            <person name="Jeffries C.D."/>
            <person name="Detter J.C."/>
            <person name="Brettin T."/>
            <person name="Rohde M."/>
            <person name="Goker M."/>
            <person name="Bristow J."/>
            <person name="Markowitz V."/>
            <person name="Eisen J.A."/>
            <person name="Hugenholtz P."/>
            <person name="Kyrpides N.C."/>
            <person name="Klenk H.P."/>
        </authorList>
    </citation>
    <scope>NUCLEOTIDE SEQUENCE [LARGE SCALE GENOMIC DNA]</scope>
    <source>
        <strain evidence="5">DSM 14365 / CIP 107738 / JCM 11303 / AJ 13395 / SMP-2</strain>
    </source>
</reference>
<dbReference type="KEGG" id="hoh:Hoch_4557"/>
<dbReference type="Proteomes" id="UP000001880">
    <property type="component" value="Chromosome"/>
</dbReference>
<organism evidence="4 5">
    <name type="scientific">Haliangium ochraceum (strain DSM 14365 / JCM 11303 / SMP-2)</name>
    <dbReference type="NCBI Taxonomy" id="502025"/>
    <lineage>
        <taxon>Bacteria</taxon>
        <taxon>Pseudomonadati</taxon>
        <taxon>Myxococcota</taxon>
        <taxon>Polyangia</taxon>
        <taxon>Haliangiales</taxon>
        <taxon>Kofleriaceae</taxon>
        <taxon>Haliangium</taxon>
    </lineage>
</organism>
<dbReference type="HOGENOM" id="CLU_000445_43_6_7"/>
<dbReference type="SMART" id="SM00065">
    <property type="entry name" value="GAF"/>
    <property type="match status" value="1"/>
</dbReference>
<dbReference type="eggNOG" id="COG1716">
    <property type="taxonomic scope" value="Bacteria"/>
</dbReference>
<evidence type="ECO:0000256" key="2">
    <source>
        <dbReference type="SAM" id="MobiDB-lite"/>
    </source>
</evidence>
<evidence type="ECO:0000313" key="4">
    <source>
        <dbReference type="EMBL" id="ACY17048.1"/>
    </source>
</evidence>
<feature type="region of interest" description="Disordered" evidence="2">
    <location>
        <begin position="253"/>
        <end position="275"/>
    </location>
</feature>
<dbReference type="InterPro" id="IPR001932">
    <property type="entry name" value="PPM-type_phosphatase-like_dom"/>
</dbReference>
<dbReference type="InterPro" id="IPR029016">
    <property type="entry name" value="GAF-like_dom_sf"/>
</dbReference>
<dbReference type="Gene3D" id="2.60.200.20">
    <property type="match status" value="1"/>
</dbReference>
<dbReference type="eggNOG" id="COG2203">
    <property type="taxonomic scope" value="Bacteria"/>
</dbReference>
<evidence type="ECO:0000313" key="5">
    <source>
        <dbReference type="Proteomes" id="UP000001880"/>
    </source>
</evidence>
<dbReference type="GO" id="GO:0016791">
    <property type="term" value="F:phosphatase activity"/>
    <property type="evidence" value="ECO:0007669"/>
    <property type="project" value="TreeGrafter"/>
</dbReference>